<protein>
    <submittedName>
        <fullName evidence="1">EMB2773 (EMBRYO DEFECTIVE 2773)</fullName>
    </submittedName>
</protein>
<name>A0A0A9HNS9_ARUDO</name>
<reference evidence="1" key="2">
    <citation type="journal article" date="2015" name="Data Brief">
        <title>Shoot transcriptome of the giant reed, Arundo donax.</title>
        <authorList>
            <person name="Barrero R.A."/>
            <person name="Guerrero F.D."/>
            <person name="Moolhuijzen P."/>
            <person name="Goolsby J.A."/>
            <person name="Tidwell J."/>
            <person name="Bellgard S.E."/>
            <person name="Bellgard M.I."/>
        </authorList>
    </citation>
    <scope>NUCLEOTIDE SEQUENCE</scope>
    <source>
        <tissue evidence="1">Shoot tissue taken approximately 20 cm above the soil surface</tissue>
    </source>
</reference>
<accession>A0A0A9HNS9</accession>
<sequence length="36" mass="3903">MLGPELEAELSISFFLTFGFFEATESGVSSLRSCSL</sequence>
<evidence type="ECO:0000313" key="1">
    <source>
        <dbReference type="EMBL" id="JAE38392.1"/>
    </source>
</evidence>
<proteinExistence type="predicted"/>
<organism evidence="1">
    <name type="scientific">Arundo donax</name>
    <name type="common">Giant reed</name>
    <name type="synonym">Donax arundinaceus</name>
    <dbReference type="NCBI Taxonomy" id="35708"/>
    <lineage>
        <taxon>Eukaryota</taxon>
        <taxon>Viridiplantae</taxon>
        <taxon>Streptophyta</taxon>
        <taxon>Embryophyta</taxon>
        <taxon>Tracheophyta</taxon>
        <taxon>Spermatophyta</taxon>
        <taxon>Magnoliopsida</taxon>
        <taxon>Liliopsida</taxon>
        <taxon>Poales</taxon>
        <taxon>Poaceae</taxon>
        <taxon>PACMAD clade</taxon>
        <taxon>Arundinoideae</taxon>
        <taxon>Arundineae</taxon>
        <taxon>Arundo</taxon>
    </lineage>
</organism>
<reference evidence="1" key="1">
    <citation type="submission" date="2014-09" db="EMBL/GenBank/DDBJ databases">
        <authorList>
            <person name="Magalhaes I.L.F."/>
            <person name="Oliveira U."/>
            <person name="Santos F.R."/>
            <person name="Vidigal T.H.D.A."/>
            <person name="Brescovit A.D."/>
            <person name="Santos A.J."/>
        </authorList>
    </citation>
    <scope>NUCLEOTIDE SEQUENCE</scope>
    <source>
        <tissue evidence="1">Shoot tissue taken approximately 20 cm above the soil surface</tissue>
    </source>
</reference>
<dbReference type="AlphaFoldDB" id="A0A0A9HNS9"/>
<dbReference type="EMBL" id="GBRH01159504">
    <property type="protein sequence ID" value="JAE38392.1"/>
    <property type="molecule type" value="Transcribed_RNA"/>
</dbReference>